<sequence length="131" mass="14882">MGLAEKRLAETIKTDKFPEFQSKLNELSGYDLKVEIDWNTFTAFDQYPLNRLANYVFSDITEFVQGICSDDMGKEAMQESVKGIHISNSDKEEDFKMELKDNVLYLTELLAGGVFSNHGPKVLKGYVESLL</sequence>
<dbReference type="Proteomes" id="UP001589607">
    <property type="component" value="Unassembled WGS sequence"/>
</dbReference>
<protein>
    <submittedName>
        <fullName evidence="1">Uncharacterized protein</fullName>
    </submittedName>
</protein>
<dbReference type="EMBL" id="JBHMEY010000029">
    <property type="protein sequence ID" value="MFB9096995.1"/>
    <property type="molecule type" value="Genomic_DNA"/>
</dbReference>
<comment type="caution">
    <text evidence="1">The sequence shown here is derived from an EMBL/GenBank/DDBJ whole genome shotgun (WGS) entry which is preliminary data.</text>
</comment>
<gene>
    <name evidence="1" type="ORF">ACFFVF_10745</name>
</gene>
<accession>A0ABV5GNN7</accession>
<evidence type="ECO:0000313" key="1">
    <source>
        <dbReference type="EMBL" id="MFB9096995.1"/>
    </source>
</evidence>
<reference evidence="1 2" key="1">
    <citation type="submission" date="2024-09" db="EMBL/GenBank/DDBJ databases">
        <authorList>
            <person name="Sun Q."/>
            <person name="Mori K."/>
        </authorList>
    </citation>
    <scope>NUCLEOTIDE SEQUENCE [LARGE SCALE GENOMIC DNA]</scope>
    <source>
        <strain evidence="1 2">CECT 7955</strain>
    </source>
</reference>
<organism evidence="1 2">
    <name type="scientific">Flavobacterium jumunjinense</name>
    <dbReference type="NCBI Taxonomy" id="998845"/>
    <lineage>
        <taxon>Bacteria</taxon>
        <taxon>Pseudomonadati</taxon>
        <taxon>Bacteroidota</taxon>
        <taxon>Flavobacteriia</taxon>
        <taxon>Flavobacteriales</taxon>
        <taxon>Flavobacteriaceae</taxon>
        <taxon>Flavobacterium</taxon>
    </lineage>
</organism>
<name>A0ABV5GNN7_9FLAO</name>
<evidence type="ECO:0000313" key="2">
    <source>
        <dbReference type="Proteomes" id="UP001589607"/>
    </source>
</evidence>
<dbReference type="RefSeq" id="WP_236457909.1">
    <property type="nucleotide sequence ID" value="NZ_CBCSGE010000005.1"/>
</dbReference>
<proteinExistence type="predicted"/>
<keyword evidence="2" id="KW-1185">Reference proteome</keyword>